<proteinExistence type="predicted"/>
<keyword evidence="2" id="KW-1185">Reference proteome</keyword>
<dbReference type="EMBL" id="CM037153">
    <property type="protein sequence ID" value="KAH7858970.1"/>
    <property type="molecule type" value="Genomic_DNA"/>
</dbReference>
<accession>A0ACB7Z150</accession>
<dbReference type="Proteomes" id="UP000828048">
    <property type="component" value="Chromosome 3"/>
</dbReference>
<reference evidence="1 2" key="1">
    <citation type="journal article" date="2021" name="Hortic Res">
        <title>High-quality reference genome and annotation aids understanding of berry development for evergreen blueberry (Vaccinium darrowii).</title>
        <authorList>
            <person name="Yu J."/>
            <person name="Hulse-Kemp A.M."/>
            <person name="Babiker E."/>
            <person name="Staton M."/>
        </authorList>
    </citation>
    <scope>NUCLEOTIDE SEQUENCE [LARGE SCALE GENOMIC DNA]</scope>
    <source>
        <strain evidence="2">cv. NJ 8807/NJ 8810</strain>
        <tissue evidence="1">Young leaf</tissue>
    </source>
</reference>
<protein>
    <submittedName>
        <fullName evidence="1">Uncharacterized protein</fullName>
    </submittedName>
</protein>
<evidence type="ECO:0000313" key="2">
    <source>
        <dbReference type="Proteomes" id="UP000828048"/>
    </source>
</evidence>
<gene>
    <name evidence="1" type="ORF">Vadar_029968</name>
</gene>
<sequence>MDVVPGVQQIASLRCGDFGGDAGGAELRRRNQIANKNPYRSHKSVTEPQMGVDLDRDDGGVERRNTNLSWKGFIIKGGMLINGDGDDDDDNTMLLFNKLHVTYSDGGGGRTFPPPEVWTTRKQDDIEQYQLRKKVIRRKSPLLHRKFGLRSEYKGGES</sequence>
<evidence type="ECO:0000313" key="1">
    <source>
        <dbReference type="EMBL" id="KAH7858970.1"/>
    </source>
</evidence>
<organism evidence="1 2">
    <name type="scientific">Vaccinium darrowii</name>
    <dbReference type="NCBI Taxonomy" id="229202"/>
    <lineage>
        <taxon>Eukaryota</taxon>
        <taxon>Viridiplantae</taxon>
        <taxon>Streptophyta</taxon>
        <taxon>Embryophyta</taxon>
        <taxon>Tracheophyta</taxon>
        <taxon>Spermatophyta</taxon>
        <taxon>Magnoliopsida</taxon>
        <taxon>eudicotyledons</taxon>
        <taxon>Gunneridae</taxon>
        <taxon>Pentapetalae</taxon>
        <taxon>asterids</taxon>
        <taxon>Ericales</taxon>
        <taxon>Ericaceae</taxon>
        <taxon>Vaccinioideae</taxon>
        <taxon>Vaccinieae</taxon>
        <taxon>Vaccinium</taxon>
    </lineage>
</organism>
<comment type="caution">
    <text evidence="1">The sequence shown here is derived from an EMBL/GenBank/DDBJ whole genome shotgun (WGS) entry which is preliminary data.</text>
</comment>
<name>A0ACB7Z150_9ERIC</name>